<evidence type="ECO:0000256" key="8">
    <source>
        <dbReference type="ARBA" id="ARBA00023136"/>
    </source>
</evidence>
<gene>
    <name evidence="11" type="ORF">BED41_13975</name>
</gene>
<feature type="transmembrane region" description="Helical" evidence="10">
    <location>
        <begin position="103"/>
        <end position="127"/>
    </location>
</feature>
<protein>
    <recommendedName>
        <fullName evidence="3">Multidrug export protein MepA</fullName>
    </recommendedName>
</protein>
<name>A0A1B2I800_9BACT</name>
<evidence type="ECO:0000256" key="2">
    <source>
        <dbReference type="ARBA" id="ARBA00008417"/>
    </source>
</evidence>
<dbReference type="GO" id="GO:0042910">
    <property type="term" value="F:xenobiotic transmembrane transporter activity"/>
    <property type="evidence" value="ECO:0007669"/>
    <property type="project" value="InterPro"/>
</dbReference>
<evidence type="ECO:0000256" key="4">
    <source>
        <dbReference type="ARBA" id="ARBA00022448"/>
    </source>
</evidence>
<evidence type="ECO:0000313" key="11">
    <source>
        <dbReference type="EMBL" id="ANZ46108.1"/>
    </source>
</evidence>
<keyword evidence="9" id="KW-0046">Antibiotic resistance</keyword>
<evidence type="ECO:0000256" key="7">
    <source>
        <dbReference type="ARBA" id="ARBA00022989"/>
    </source>
</evidence>
<dbReference type="RefSeq" id="WP_066747642.1">
    <property type="nucleotide sequence ID" value="NZ_CP016757.1"/>
</dbReference>
<feature type="transmembrane region" description="Helical" evidence="10">
    <location>
        <begin position="433"/>
        <end position="453"/>
    </location>
</feature>
<accession>A0A1B2I800</accession>
<dbReference type="InterPro" id="IPR045070">
    <property type="entry name" value="MATE_MepA-like"/>
</dbReference>
<dbReference type="Pfam" id="PF01554">
    <property type="entry name" value="MatE"/>
    <property type="match status" value="2"/>
</dbReference>
<dbReference type="EMBL" id="CP016757">
    <property type="protein sequence ID" value="ANZ46108.1"/>
    <property type="molecule type" value="Genomic_DNA"/>
</dbReference>
<dbReference type="KEGG" id="cpor:BED41_13975"/>
<dbReference type="InterPro" id="IPR002528">
    <property type="entry name" value="MATE_fam"/>
</dbReference>
<feature type="transmembrane region" description="Helical" evidence="10">
    <location>
        <begin position="60"/>
        <end position="82"/>
    </location>
</feature>
<dbReference type="Proteomes" id="UP000093044">
    <property type="component" value="Chromosome"/>
</dbReference>
<feature type="transmembrane region" description="Helical" evidence="10">
    <location>
        <begin position="294"/>
        <end position="314"/>
    </location>
</feature>
<dbReference type="InterPro" id="IPR051327">
    <property type="entry name" value="MATE_MepA_subfamily"/>
</dbReference>
<dbReference type="GO" id="GO:0046677">
    <property type="term" value="P:response to antibiotic"/>
    <property type="evidence" value="ECO:0007669"/>
    <property type="project" value="UniProtKB-KW"/>
</dbReference>
<evidence type="ECO:0000256" key="5">
    <source>
        <dbReference type="ARBA" id="ARBA00022475"/>
    </source>
</evidence>
<feature type="transmembrane region" description="Helical" evidence="10">
    <location>
        <begin position="27"/>
        <end position="48"/>
    </location>
</feature>
<keyword evidence="4" id="KW-0813">Transport</keyword>
<feature type="transmembrane region" description="Helical" evidence="10">
    <location>
        <begin position="360"/>
        <end position="383"/>
    </location>
</feature>
<comment type="subcellular location">
    <subcellularLocation>
        <location evidence="1">Cell membrane</location>
        <topology evidence="1">Multi-pass membrane protein</topology>
    </subcellularLocation>
</comment>
<comment type="similarity">
    <text evidence="2">Belongs to the multi antimicrobial extrusion (MATE) (TC 2.A.66.1) family. MepA subfamily.</text>
</comment>
<evidence type="ECO:0000313" key="12">
    <source>
        <dbReference type="Proteomes" id="UP000093044"/>
    </source>
</evidence>
<sequence>MLGHQSSAALGKEEQRRRMLSEPVGRLILSLGGPTTVIMTVTTLYLISNVYFVSKLGTSANAATSVVFVIFAFFNAVGYTFGRGAESKIEISLSSGDDTEASRFASTSFFTVIFIGIVTAVLGIKYVVGLMRLLGATESILPYAVDYSRHVLFSAPFACSAFVMNNILRAEGKAAYSMRGLLCGSLLNIVLTPVLIFSLKMGIAGAGVAMLVSQFVSFVILYEYFLRGKSITKLRLTSISRDPREYYDIFRIGSPSLTRQGFSSLSTAALNYAAGPYGDAAIAAMSVVSRVVMFLFAIVTGITQGFLPVAAYNYGAKQYARIREGFWFTIKIGSLCMIAISVLTYIFAREIVTVFSYGDAAIIGVGTFTLRCQAAVFILQPIFIITEMMMQELGFAARASVLASLRQGIFFMPMLVILPAFMGVDGVAVSQAAANVLTFFATLPFVCSFMKLLDTKEKAMPDSTETTASAKN</sequence>
<feature type="transmembrane region" description="Helical" evidence="10">
    <location>
        <begin position="269"/>
        <end position="288"/>
    </location>
</feature>
<reference evidence="11" key="1">
    <citation type="submission" date="2016-08" db="EMBL/GenBank/DDBJ databases">
        <title>Complete genome of Cloacibacillus porcorum.</title>
        <authorList>
            <person name="Looft T."/>
            <person name="Bayles D.O."/>
            <person name="Alt D.P."/>
        </authorList>
    </citation>
    <scope>NUCLEOTIDE SEQUENCE [LARGE SCALE GENOMIC DNA]</scope>
    <source>
        <strain evidence="11">CL-84</strain>
    </source>
</reference>
<organism evidence="11 12">
    <name type="scientific">Cloacibacillus porcorum</name>
    <dbReference type="NCBI Taxonomy" id="1197717"/>
    <lineage>
        <taxon>Bacteria</taxon>
        <taxon>Thermotogati</taxon>
        <taxon>Synergistota</taxon>
        <taxon>Synergistia</taxon>
        <taxon>Synergistales</taxon>
        <taxon>Synergistaceae</taxon>
        <taxon>Cloacibacillus</taxon>
    </lineage>
</organism>
<dbReference type="PANTHER" id="PTHR43823:SF3">
    <property type="entry name" value="MULTIDRUG EXPORT PROTEIN MEPA"/>
    <property type="match status" value="1"/>
</dbReference>
<dbReference type="STRING" id="1197717.BED41_13975"/>
<feature type="transmembrane region" description="Helical" evidence="10">
    <location>
        <begin position="203"/>
        <end position="225"/>
    </location>
</feature>
<feature type="transmembrane region" description="Helical" evidence="10">
    <location>
        <begin position="326"/>
        <end position="348"/>
    </location>
</feature>
<evidence type="ECO:0000256" key="1">
    <source>
        <dbReference type="ARBA" id="ARBA00004651"/>
    </source>
</evidence>
<evidence type="ECO:0000256" key="9">
    <source>
        <dbReference type="ARBA" id="ARBA00023251"/>
    </source>
</evidence>
<dbReference type="PIRSF" id="PIRSF006603">
    <property type="entry name" value="DinF"/>
    <property type="match status" value="1"/>
</dbReference>
<feature type="transmembrane region" description="Helical" evidence="10">
    <location>
        <begin position="147"/>
        <end position="168"/>
    </location>
</feature>
<dbReference type="CDD" id="cd13143">
    <property type="entry name" value="MATE_MepA_like"/>
    <property type="match status" value="1"/>
</dbReference>
<dbReference type="GO" id="GO:0005886">
    <property type="term" value="C:plasma membrane"/>
    <property type="evidence" value="ECO:0007669"/>
    <property type="project" value="UniProtKB-SubCell"/>
</dbReference>
<dbReference type="InterPro" id="IPR048279">
    <property type="entry name" value="MdtK-like"/>
</dbReference>
<evidence type="ECO:0000256" key="3">
    <source>
        <dbReference type="ARBA" id="ARBA00022106"/>
    </source>
</evidence>
<feature type="transmembrane region" description="Helical" evidence="10">
    <location>
        <begin position="180"/>
        <end position="197"/>
    </location>
</feature>
<dbReference type="AlphaFoldDB" id="A0A1B2I800"/>
<evidence type="ECO:0000256" key="10">
    <source>
        <dbReference type="SAM" id="Phobius"/>
    </source>
</evidence>
<dbReference type="GeneID" id="83058955"/>
<dbReference type="GO" id="GO:0015297">
    <property type="term" value="F:antiporter activity"/>
    <property type="evidence" value="ECO:0007669"/>
    <property type="project" value="InterPro"/>
</dbReference>
<keyword evidence="12" id="KW-1185">Reference proteome</keyword>
<feature type="transmembrane region" description="Helical" evidence="10">
    <location>
        <begin position="395"/>
        <end position="421"/>
    </location>
</feature>
<dbReference type="PANTHER" id="PTHR43823">
    <property type="entry name" value="SPORULATION PROTEIN YKVU"/>
    <property type="match status" value="1"/>
</dbReference>
<proteinExistence type="inferred from homology"/>
<evidence type="ECO:0000256" key="6">
    <source>
        <dbReference type="ARBA" id="ARBA00022692"/>
    </source>
</evidence>
<keyword evidence="8 10" id="KW-0472">Membrane</keyword>
<keyword evidence="6 10" id="KW-0812">Transmembrane</keyword>
<keyword evidence="7 10" id="KW-1133">Transmembrane helix</keyword>
<keyword evidence="5" id="KW-1003">Cell membrane</keyword>
<dbReference type="OrthoDB" id="3432at2"/>